<evidence type="ECO:0000256" key="4">
    <source>
        <dbReference type="ARBA" id="ARBA00022840"/>
    </source>
</evidence>
<evidence type="ECO:0000313" key="11">
    <source>
        <dbReference type="EMBL" id="AKJ03353.1"/>
    </source>
</evidence>
<dbReference type="Pfam" id="PF00664">
    <property type="entry name" value="ABC_membrane"/>
    <property type="match status" value="1"/>
</dbReference>
<evidence type="ECO:0000313" key="12">
    <source>
        <dbReference type="EMBL" id="REG24137.1"/>
    </source>
</evidence>
<comment type="subcellular location">
    <subcellularLocation>
        <location evidence="1">Cell membrane</location>
        <topology evidence="1">Multi-pass membrane protein</topology>
    </subcellularLocation>
</comment>
<organism evidence="11 13">
    <name type="scientific">Archangium gephyra</name>
    <dbReference type="NCBI Taxonomy" id="48"/>
    <lineage>
        <taxon>Bacteria</taxon>
        <taxon>Pseudomonadati</taxon>
        <taxon>Myxococcota</taxon>
        <taxon>Myxococcia</taxon>
        <taxon>Myxococcales</taxon>
        <taxon>Cystobacterineae</taxon>
        <taxon>Archangiaceae</taxon>
        <taxon>Archangium</taxon>
    </lineage>
</organism>
<accession>A0AAC8QA19</accession>
<reference evidence="11 13" key="1">
    <citation type="submission" date="2015-05" db="EMBL/GenBank/DDBJ databases">
        <title>Genome assembly of Archangium gephyra DSM 2261.</title>
        <authorList>
            <person name="Sharma G."/>
            <person name="Subramanian S."/>
        </authorList>
    </citation>
    <scope>NUCLEOTIDE SEQUENCE [LARGE SCALE GENOMIC DNA]</scope>
    <source>
        <strain evidence="11 13">DSM 2261</strain>
    </source>
</reference>
<keyword evidence="4" id="KW-0067">ATP-binding</keyword>
<dbReference type="Gene3D" id="1.20.1560.10">
    <property type="entry name" value="ABC transporter type 1, transmembrane domain"/>
    <property type="match status" value="1"/>
</dbReference>
<feature type="domain" description="ABC transporter" evidence="9">
    <location>
        <begin position="518"/>
        <end position="742"/>
    </location>
</feature>
<reference evidence="12 14" key="2">
    <citation type="submission" date="2018-08" db="EMBL/GenBank/DDBJ databases">
        <title>Genomic Encyclopedia of Archaeal and Bacterial Type Strains, Phase II (KMG-II): from individual species to whole genera.</title>
        <authorList>
            <person name="Goeker M."/>
        </authorList>
    </citation>
    <scope>NUCLEOTIDE SEQUENCE [LARGE SCALE GENOMIC DNA]</scope>
    <source>
        <strain evidence="12 14">DSM 2261</strain>
    </source>
</reference>
<evidence type="ECO:0000256" key="8">
    <source>
        <dbReference type="SAM" id="Phobius"/>
    </source>
</evidence>
<dbReference type="Proteomes" id="UP000035579">
    <property type="component" value="Chromosome"/>
</dbReference>
<dbReference type="GO" id="GO:0015421">
    <property type="term" value="F:ABC-type oligopeptide transporter activity"/>
    <property type="evidence" value="ECO:0007669"/>
    <property type="project" value="TreeGrafter"/>
</dbReference>
<dbReference type="PROSITE" id="PS50893">
    <property type="entry name" value="ABC_TRANSPORTER_2"/>
    <property type="match status" value="1"/>
</dbReference>
<dbReference type="InterPro" id="IPR003439">
    <property type="entry name" value="ABC_transporter-like_ATP-bd"/>
</dbReference>
<feature type="region of interest" description="Disordered" evidence="7">
    <location>
        <begin position="1"/>
        <end position="21"/>
    </location>
</feature>
<keyword evidence="3" id="KW-0547">Nucleotide-binding</keyword>
<feature type="domain" description="ABC transmembrane type-1" evidence="10">
    <location>
        <begin position="210"/>
        <end position="485"/>
    </location>
</feature>
<evidence type="ECO:0000259" key="10">
    <source>
        <dbReference type="PROSITE" id="PS50929"/>
    </source>
</evidence>
<evidence type="ECO:0000259" key="9">
    <source>
        <dbReference type="PROSITE" id="PS50893"/>
    </source>
</evidence>
<feature type="transmembrane region" description="Helical" evidence="8">
    <location>
        <begin position="317"/>
        <end position="338"/>
    </location>
</feature>
<evidence type="ECO:0000256" key="7">
    <source>
        <dbReference type="SAM" id="MobiDB-lite"/>
    </source>
</evidence>
<name>A0AAC8QA19_9BACT</name>
<dbReference type="Gene3D" id="3.40.50.300">
    <property type="entry name" value="P-loop containing nucleotide triphosphate hydrolases"/>
    <property type="match status" value="1"/>
</dbReference>
<dbReference type="Pfam" id="PF00005">
    <property type="entry name" value="ABC_tran"/>
    <property type="match status" value="1"/>
</dbReference>
<dbReference type="GO" id="GO:0016887">
    <property type="term" value="F:ATP hydrolysis activity"/>
    <property type="evidence" value="ECO:0007669"/>
    <property type="project" value="InterPro"/>
</dbReference>
<dbReference type="InterPro" id="IPR039421">
    <property type="entry name" value="Type_1_exporter"/>
</dbReference>
<dbReference type="EMBL" id="CP011509">
    <property type="protein sequence ID" value="AKJ03353.1"/>
    <property type="molecule type" value="Genomic_DNA"/>
</dbReference>
<keyword evidence="14" id="KW-1185">Reference proteome</keyword>
<evidence type="ECO:0000256" key="2">
    <source>
        <dbReference type="ARBA" id="ARBA00022692"/>
    </source>
</evidence>
<feature type="transmembrane region" description="Helical" evidence="8">
    <location>
        <begin position="206"/>
        <end position="224"/>
    </location>
</feature>
<evidence type="ECO:0000313" key="13">
    <source>
        <dbReference type="Proteomes" id="UP000035579"/>
    </source>
</evidence>
<dbReference type="InterPro" id="IPR003593">
    <property type="entry name" value="AAA+_ATPase"/>
</dbReference>
<dbReference type="SUPFAM" id="SSF90123">
    <property type="entry name" value="ABC transporter transmembrane region"/>
    <property type="match status" value="1"/>
</dbReference>
<dbReference type="InterPro" id="IPR011527">
    <property type="entry name" value="ABC1_TM_dom"/>
</dbReference>
<dbReference type="Proteomes" id="UP000256345">
    <property type="component" value="Unassembled WGS sequence"/>
</dbReference>
<proteinExistence type="predicted"/>
<dbReference type="SUPFAM" id="SSF52540">
    <property type="entry name" value="P-loop containing nucleoside triphosphate hydrolases"/>
    <property type="match status" value="1"/>
</dbReference>
<evidence type="ECO:0000313" key="14">
    <source>
        <dbReference type="Proteomes" id="UP000256345"/>
    </source>
</evidence>
<protein>
    <submittedName>
        <fullName evidence="12">ABC-type bacteriocin/lantibiotic exporter with double-glycine peptidase domain</fullName>
    </submittedName>
    <submittedName>
        <fullName evidence="11">HlyB/MsbA family ABC transporter</fullName>
    </submittedName>
</protein>
<dbReference type="SMART" id="SM00382">
    <property type="entry name" value="AAA"/>
    <property type="match status" value="1"/>
</dbReference>
<dbReference type="InterPro" id="IPR027417">
    <property type="entry name" value="P-loop_NTPase"/>
</dbReference>
<evidence type="ECO:0000256" key="1">
    <source>
        <dbReference type="ARBA" id="ARBA00004651"/>
    </source>
</evidence>
<dbReference type="GO" id="GO:0005886">
    <property type="term" value="C:plasma membrane"/>
    <property type="evidence" value="ECO:0007669"/>
    <property type="project" value="UniProtKB-SubCell"/>
</dbReference>
<keyword evidence="6 8" id="KW-0472">Membrane</keyword>
<dbReference type="PROSITE" id="PS50929">
    <property type="entry name" value="ABC_TM1F"/>
    <property type="match status" value="1"/>
</dbReference>
<gene>
    <name evidence="11" type="ORF">AA314_04979</name>
    <name evidence="12" type="ORF">ATI61_115180</name>
</gene>
<dbReference type="InterPro" id="IPR036640">
    <property type="entry name" value="ABC1_TM_sf"/>
</dbReference>
<dbReference type="AlphaFoldDB" id="A0AAC8QA19"/>
<evidence type="ECO:0000256" key="3">
    <source>
        <dbReference type="ARBA" id="ARBA00022741"/>
    </source>
</evidence>
<feature type="transmembrane region" description="Helical" evidence="8">
    <location>
        <begin position="427"/>
        <end position="450"/>
    </location>
</feature>
<evidence type="ECO:0000256" key="6">
    <source>
        <dbReference type="ARBA" id="ARBA00023136"/>
    </source>
</evidence>
<dbReference type="KEGG" id="age:AA314_04979"/>
<feature type="transmembrane region" description="Helical" evidence="8">
    <location>
        <begin position="344"/>
        <end position="365"/>
    </location>
</feature>
<feature type="transmembrane region" description="Helical" evidence="8">
    <location>
        <begin position="236"/>
        <end position="257"/>
    </location>
</feature>
<keyword evidence="2 8" id="KW-0812">Transmembrane</keyword>
<dbReference type="RefSeq" id="WP_053066659.1">
    <property type="nucleotide sequence ID" value="NZ_CP011509.1"/>
</dbReference>
<dbReference type="GO" id="GO:0005524">
    <property type="term" value="F:ATP binding"/>
    <property type="evidence" value="ECO:0007669"/>
    <property type="project" value="UniProtKB-KW"/>
</dbReference>
<dbReference type="PANTHER" id="PTHR43394">
    <property type="entry name" value="ATP-DEPENDENT PERMEASE MDL1, MITOCHONDRIAL"/>
    <property type="match status" value="1"/>
</dbReference>
<sequence length="743" mass="80033">MYDRDLESSETPPGPPAASPLVHREVPAAELLEPLLTGLAHTAGLEPGTSTTQASLLDASRQFAGPLSDAWGPLLQHAGQALGLTLSSLRRSPEDVLRQGSRQGPLGTVCFSEQGAATWLLIAEWAPERVLVHSSLLPQGQGWMSREELSRLLAPWAAQPLTWVLAEESEPVHALRAVEASPHEPLTPFARLRALVHLEAADVRAVVMYAVGVGLFALTTPIAVQSLVNTVAFGALLQPLVVLSILLLGGLVFAGGLRAMQNWVVEILQQRVFIRVVSDLSHRLPRVQARAFDRAHGPELVNRFFDVVTVQKASSTLLLEGLSVVLQASIGLLMLAFYHPLLLAFDFFLLLALAGIIFGWGHSAASAGLKESKAKYAVAAWLQELARHPVAFRQHGGQAHALRRADELARDYLGYRRKHFKYLFRQILGALGLQAVASALLLGLGGWLVINRQLTLGQLVAAELIVTAVVAAIAKFGKHLEAWYDLLAAMDKLGKLVDLPLEQDTGESVPPRPGPAALKLDGLEFHYRESTPVLRGASLEVQAGDKVAITGATAGGKSTLVDLLYGLRAPSQGRILLDGLDLRDLSLASLRRDVAIVKAPEIFAGTIVDNVRMGQPDLPLSEVRRALEAVGLGEMITGLPEGLHTELTTGGLPLSSGQVAQLHLARALVLRPRLLVLDEVLDTLDSRARDHVLKTLLAPDAPWTLLLITRSPELLGRCTRAYELLDGQLNPLGSEQPRVATLS</sequence>
<dbReference type="PANTHER" id="PTHR43394:SF4">
    <property type="entry name" value="TOXIN SECRETION ABC TRANSPORTER ATP-BINDING PROTEIN"/>
    <property type="match status" value="1"/>
</dbReference>
<dbReference type="EMBL" id="QUMU01000015">
    <property type="protein sequence ID" value="REG24137.1"/>
    <property type="molecule type" value="Genomic_DNA"/>
</dbReference>
<evidence type="ECO:0000256" key="5">
    <source>
        <dbReference type="ARBA" id="ARBA00022989"/>
    </source>
</evidence>
<keyword evidence="5 8" id="KW-1133">Transmembrane helix</keyword>